<dbReference type="RefSeq" id="WP_076627220.1">
    <property type="nucleotide sequence ID" value="NZ_CP019312.1"/>
</dbReference>
<sequence length="266" mass="28355">MNQTATYPRAMQVPADHGLQVVQASGQQADMPDAVQLWAEENGFTLAALDRCLQSPPLRACAQAGVVAPPAMALDLSMGDAQKRVARALHALLPDASDQITRLHGPNGYRLFIEPGVPALTLHDARPVITLPSLDTVGDLILLAHEVGHALQLALTPAAPPPVLRELAAFVAEHALTRDIAGSEPDLATALSDIMASDDTHYCAEGRTALSRALYCGAARYDYGWNYPLPRLVAGRDATRAQAEAVFRADRNAVAQLFDSAGLSLW</sequence>
<dbReference type="KEGG" id="tom:BWR18_06445"/>
<keyword evidence="2" id="KW-1185">Reference proteome</keyword>
<dbReference type="AlphaFoldDB" id="A0A1P8MTI9"/>
<dbReference type="Proteomes" id="UP000186336">
    <property type="component" value="Chromosome"/>
</dbReference>
<accession>A0A1P8MTI9</accession>
<proteinExistence type="predicted"/>
<evidence type="ECO:0000313" key="2">
    <source>
        <dbReference type="Proteomes" id="UP000186336"/>
    </source>
</evidence>
<gene>
    <name evidence="1" type="ORF">BWR18_06445</name>
</gene>
<dbReference type="STRING" id="299262.BWR18_06445"/>
<organism evidence="1 2">
    <name type="scientific">Tateyamaria omphalii</name>
    <dbReference type="NCBI Taxonomy" id="299262"/>
    <lineage>
        <taxon>Bacteria</taxon>
        <taxon>Pseudomonadati</taxon>
        <taxon>Pseudomonadota</taxon>
        <taxon>Alphaproteobacteria</taxon>
        <taxon>Rhodobacterales</taxon>
        <taxon>Roseobacteraceae</taxon>
        <taxon>Tateyamaria</taxon>
    </lineage>
</organism>
<dbReference type="OrthoDB" id="8029709at2"/>
<dbReference type="SUPFAM" id="SSF55486">
    <property type="entry name" value="Metalloproteases ('zincins'), catalytic domain"/>
    <property type="match status" value="1"/>
</dbReference>
<reference evidence="1 2" key="1">
    <citation type="submission" date="2017-01" db="EMBL/GenBank/DDBJ databases">
        <title>Complete genome of Tateyamaria omphalii DOK1-4 isolated from seawater in Dokdo.</title>
        <authorList>
            <person name="Kim J.H."/>
            <person name="Chi W.-J."/>
        </authorList>
    </citation>
    <scope>NUCLEOTIDE SEQUENCE [LARGE SCALE GENOMIC DNA]</scope>
    <source>
        <strain evidence="1 2">DOK1-4</strain>
    </source>
</reference>
<dbReference type="EMBL" id="CP019312">
    <property type="protein sequence ID" value="APX11358.1"/>
    <property type="molecule type" value="Genomic_DNA"/>
</dbReference>
<name>A0A1P8MTI9_9RHOB</name>
<evidence type="ECO:0000313" key="1">
    <source>
        <dbReference type="EMBL" id="APX11358.1"/>
    </source>
</evidence>
<protein>
    <submittedName>
        <fullName evidence="1">Uncharacterized protein</fullName>
    </submittedName>
</protein>